<dbReference type="Gene3D" id="1.10.287.480">
    <property type="entry name" value="helix hairpin bin"/>
    <property type="match status" value="1"/>
</dbReference>
<keyword evidence="3" id="KW-1015">Disulfide bond</keyword>
<evidence type="ECO:0000256" key="1">
    <source>
        <dbReference type="ARBA" id="ARBA00022490"/>
    </source>
</evidence>
<accession>A0A4R1BDB1</accession>
<keyword evidence="2" id="KW-0862">Zinc</keyword>
<dbReference type="AlphaFoldDB" id="A0A4R1BDB1"/>
<dbReference type="Proteomes" id="UP000295443">
    <property type="component" value="Unassembled WGS sequence"/>
</dbReference>
<evidence type="ECO:0000256" key="4">
    <source>
        <dbReference type="ARBA" id="ARBA00023186"/>
    </source>
</evidence>
<dbReference type="Pfam" id="PF01430">
    <property type="entry name" value="HSP33"/>
    <property type="match status" value="1"/>
</dbReference>
<proteinExistence type="predicted"/>
<keyword evidence="7" id="KW-1185">Reference proteome</keyword>
<dbReference type="GO" id="GO:0044183">
    <property type="term" value="F:protein folding chaperone"/>
    <property type="evidence" value="ECO:0007669"/>
    <property type="project" value="TreeGrafter"/>
</dbReference>
<dbReference type="EMBL" id="SJZB01000031">
    <property type="protein sequence ID" value="TCJ15061.1"/>
    <property type="molecule type" value="Genomic_DNA"/>
</dbReference>
<dbReference type="Gene3D" id="3.90.1280.10">
    <property type="entry name" value="HSP33 redox switch-like"/>
    <property type="match status" value="1"/>
</dbReference>
<dbReference type="GO" id="GO:0005737">
    <property type="term" value="C:cytoplasm"/>
    <property type="evidence" value="ECO:0007669"/>
    <property type="project" value="InterPro"/>
</dbReference>
<dbReference type="Gene3D" id="3.55.30.10">
    <property type="entry name" value="Hsp33 domain"/>
    <property type="match status" value="1"/>
</dbReference>
<name>A0A4R1BDB1_9PROT</name>
<dbReference type="PIRSF" id="PIRSF005261">
    <property type="entry name" value="Heat_shock_Hsp33"/>
    <property type="match status" value="1"/>
</dbReference>
<evidence type="ECO:0000256" key="3">
    <source>
        <dbReference type="ARBA" id="ARBA00023157"/>
    </source>
</evidence>
<evidence type="ECO:0000256" key="5">
    <source>
        <dbReference type="ARBA" id="ARBA00023284"/>
    </source>
</evidence>
<keyword evidence="5" id="KW-0676">Redox-active center</keyword>
<gene>
    <name evidence="6" type="ORF">EZJ19_08300</name>
</gene>
<dbReference type="InterPro" id="IPR016154">
    <property type="entry name" value="Heat_shock_Hsp33_C"/>
</dbReference>
<dbReference type="OrthoDB" id="9793753at2"/>
<evidence type="ECO:0000313" key="7">
    <source>
        <dbReference type="Proteomes" id="UP000295443"/>
    </source>
</evidence>
<sequence length="283" mass="31569">MAHNFVRPFLFEHLDVRGACVHLGDVWQALQARRGYAPPVARLLGEMAAVTALIAANLKQPGRMSFQLQGQGPVRLLVLDCDEQLRLRGMARADAGVAEATVPDLLGHGQLALTLDSVGMRQPYQSLVPLDGDSIAGIFEHYLERSEQLPARLFLMADGSAAAGLFLQKLPDADRRDPDGWRRVQILAETVRAEELGGLTTLQLLGRLFPEEDIRLFDPRPVTYHCPEDWGKVESMLRSLGRDECEAVLREHGEIHIHDEICGHDYRFDAGRVAELFGRDRHV</sequence>
<dbReference type="InterPro" id="IPR023212">
    <property type="entry name" value="Hsp33_helix_hairpin_bin_dom_sf"/>
</dbReference>
<evidence type="ECO:0000256" key="2">
    <source>
        <dbReference type="ARBA" id="ARBA00022833"/>
    </source>
</evidence>
<keyword evidence="1" id="KW-0963">Cytoplasm</keyword>
<dbReference type="SUPFAM" id="SSF118352">
    <property type="entry name" value="HSP33 redox switch-like"/>
    <property type="match status" value="1"/>
</dbReference>
<reference evidence="6 7" key="1">
    <citation type="submission" date="2019-03" db="EMBL/GenBank/DDBJ databases">
        <title>Genome sequence of Thiobacillaceae bacterium LSR1, a sulfur-oxidizing bacterium isolated from freshwater sediment.</title>
        <authorList>
            <person name="Li S."/>
        </authorList>
    </citation>
    <scope>NUCLEOTIDE SEQUENCE [LARGE SCALE GENOMIC DNA]</scope>
    <source>
        <strain evidence="6 7">LSR1</strain>
    </source>
</reference>
<dbReference type="GO" id="GO:0042026">
    <property type="term" value="P:protein refolding"/>
    <property type="evidence" value="ECO:0007669"/>
    <property type="project" value="TreeGrafter"/>
</dbReference>
<protein>
    <submittedName>
        <fullName evidence="6">Hsp33 family molecular chaperone HslO</fullName>
    </submittedName>
</protein>
<evidence type="ECO:0000313" key="6">
    <source>
        <dbReference type="EMBL" id="TCJ15061.1"/>
    </source>
</evidence>
<organism evidence="6 7">
    <name type="scientific">Parasulfuritortus cantonensis</name>
    <dbReference type="NCBI Taxonomy" id="2528202"/>
    <lineage>
        <taxon>Bacteria</taxon>
        <taxon>Pseudomonadati</taxon>
        <taxon>Pseudomonadota</taxon>
        <taxon>Betaproteobacteria</taxon>
        <taxon>Nitrosomonadales</taxon>
        <taxon>Thiobacillaceae</taxon>
        <taxon>Parasulfuritortus</taxon>
    </lineage>
</organism>
<dbReference type="PANTHER" id="PTHR30111">
    <property type="entry name" value="33 KDA CHAPERONIN"/>
    <property type="match status" value="1"/>
</dbReference>
<keyword evidence="4" id="KW-0143">Chaperone</keyword>
<comment type="caution">
    <text evidence="6">The sequence shown here is derived from an EMBL/GenBank/DDBJ whole genome shotgun (WGS) entry which is preliminary data.</text>
</comment>
<dbReference type="SUPFAM" id="SSF64397">
    <property type="entry name" value="Hsp33 domain"/>
    <property type="match status" value="1"/>
</dbReference>
<dbReference type="PANTHER" id="PTHR30111:SF1">
    <property type="entry name" value="33 KDA CHAPERONIN"/>
    <property type="match status" value="1"/>
</dbReference>
<dbReference type="InterPro" id="IPR016153">
    <property type="entry name" value="Heat_shock_Hsp33_N"/>
</dbReference>
<dbReference type="InterPro" id="IPR000397">
    <property type="entry name" value="Heat_shock_Hsp33"/>
</dbReference>
<dbReference type="CDD" id="cd00498">
    <property type="entry name" value="Hsp33"/>
    <property type="match status" value="1"/>
</dbReference>
<dbReference type="GO" id="GO:0051082">
    <property type="term" value="F:unfolded protein binding"/>
    <property type="evidence" value="ECO:0007669"/>
    <property type="project" value="InterPro"/>
</dbReference>